<dbReference type="AlphaFoldDB" id="A0ABD3NBR5"/>
<proteinExistence type="inferred from homology"/>
<feature type="domain" description="Peripheral subunit-binding (PSBD)" evidence="7">
    <location>
        <begin position="333"/>
        <end position="370"/>
    </location>
</feature>
<dbReference type="GO" id="GO:0016746">
    <property type="term" value="F:acyltransferase activity"/>
    <property type="evidence" value="ECO:0007669"/>
    <property type="project" value="UniProtKB-KW"/>
</dbReference>
<keyword evidence="9" id="KW-1185">Reference proteome</keyword>
<feature type="domain" description="Peripheral subunit-binding (PSBD)" evidence="7">
    <location>
        <begin position="398"/>
        <end position="435"/>
    </location>
</feature>
<dbReference type="InterPro" id="IPR023213">
    <property type="entry name" value="CAT-like_dom_sf"/>
</dbReference>
<dbReference type="CDD" id="cd06849">
    <property type="entry name" value="lipoyl_domain"/>
    <property type="match status" value="2"/>
</dbReference>
<dbReference type="PANTHER" id="PTHR23151">
    <property type="entry name" value="DIHYDROLIPOAMIDE ACETYL/SUCCINYL-TRANSFERASE-RELATED"/>
    <property type="match status" value="1"/>
</dbReference>
<gene>
    <name evidence="8" type="ORF">ACHAW5_010837</name>
</gene>
<dbReference type="Pfam" id="PF02817">
    <property type="entry name" value="E3_binding"/>
    <property type="match status" value="2"/>
</dbReference>
<dbReference type="PROSITE" id="PS51826">
    <property type="entry name" value="PSBD"/>
    <property type="match status" value="2"/>
</dbReference>
<dbReference type="Gene3D" id="4.10.320.10">
    <property type="entry name" value="E3-binding domain"/>
    <property type="match status" value="2"/>
</dbReference>
<dbReference type="PROSITE" id="PS50968">
    <property type="entry name" value="BIOTINYL_LIPOYL"/>
    <property type="match status" value="2"/>
</dbReference>
<dbReference type="InterPro" id="IPR045257">
    <property type="entry name" value="E2/Pdx1"/>
</dbReference>
<evidence type="ECO:0000259" key="6">
    <source>
        <dbReference type="PROSITE" id="PS50968"/>
    </source>
</evidence>
<evidence type="ECO:0000259" key="7">
    <source>
        <dbReference type="PROSITE" id="PS51826"/>
    </source>
</evidence>
<keyword evidence="5" id="KW-0732">Signal</keyword>
<feature type="domain" description="Lipoyl-binding" evidence="6">
    <location>
        <begin position="72"/>
        <end position="147"/>
    </location>
</feature>
<dbReference type="InterPro" id="IPR000089">
    <property type="entry name" value="Biotin_lipoyl"/>
</dbReference>
<evidence type="ECO:0000256" key="5">
    <source>
        <dbReference type="SAM" id="SignalP"/>
    </source>
</evidence>
<reference evidence="8 9" key="1">
    <citation type="submission" date="2024-10" db="EMBL/GenBank/DDBJ databases">
        <title>Updated reference genomes for cyclostephanoid diatoms.</title>
        <authorList>
            <person name="Roberts W.R."/>
            <person name="Alverson A.J."/>
        </authorList>
    </citation>
    <scope>NUCLEOTIDE SEQUENCE [LARGE SCALE GENOMIC DNA]</scope>
    <source>
        <strain evidence="8 9">AJA276-08</strain>
    </source>
</reference>
<dbReference type="InterPro" id="IPR001078">
    <property type="entry name" value="2-oxoacid_DH_actylTfrase"/>
</dbReference>
<dbReference type="PROSITE" id="PS00189">
    <property type="entry name" value="LIPOYL"/>
    <property type="match status" value="2"/>
</dbReference>
<dbReference type="Proteomes" id="UP001530315">
    <property type="component" value="Unassembled WGS sequence"/>
</dbReference>
<name>A0ABD3NBR5_9STRA</name>
<organism evidence="8 9">
    <name type="scientific">Stephanodiscus triporus</name>
    <dbReference type="NCBI Taxonomy" id="2934178"/>
    <lineage>
        <taxon>Eukaryota</taxon>
        <taxon>Sar</taxon>
        <taxon>Stramenopiles</taxon>
        <taxon>Ochrophyta</taxon>
        <taxon>Bacillariophyta</taxon>
        <taxon>Coscinodiscophyceae</taxon>
        <taxon>Thalassiosirophycidae</taxon>
        <taxon>Stephanodiscales</taxon>
        <taxon>Stephanodiscaceae</taxon>
        <taxon>Stephanodiscus</taxon>
    </lineage>
</organism>
<accession>A0ABD3NBR5</accession>
<dbReference type="Pfam" id="PF00364">
    <property type="entry name" value="Biotin_lipoyl"/>
    <property type="match status" value="2"/>
</dbReference>
<dbReference type="SUPFAM" id="SSF52777">
    <property type="entry name" value="CoA-dependent acyltransferases"/>
    <property type="match status" value="1"/>
</dbReference>
<protein>
    <recommendedName>
        <fullName evidence="4">Dihydrolipoamide acetyltransferase component of pyruvate dehydrogenase complex</fullName>
        <ecNumber evidence="4">2.3.1.-</ecNumber>
    </recommendedName>
</protein>
<evidence type="ECO:0000256" key="2">
    <source>
        <dbReference type="ARBA" id="ARBA00022823"/>
    </source>
</evidence>
<comment type="caution">
    <text evidence="8">The sequence shown here is derived from an EMBL/GenBank/DDBJ whole genome shotgun (WGS) entry which is preliminary data.</text>
</comment>
<dbReference type="InterPro" id="IPR036625">
    <property type="entry name" value="E3-bd_dom_sf"/>
</dbReference>
<dbReference type="SUPFAM" id="SSF51230">
    <property type="entry name" value="Single hybrid motif"/>
    <property type="match status" value="2"/>
</dbReference>
<feature type="chain" id="PRO_5044826023" description="Dihydrolipoamide acetyltransferase component of pyruvate dehydrogenase complex" evidence="5">
    <location>
        <begin position="28"/>
        <end position="680"/>
    </location>
</feature>
<keyword evidence="2 4" id="KW-0450">Lipoyl</keyword>
<dbReference type="FunFam" id="2.40.50.100:FF:000010">
    <property type="entry name" value="Acetyltransferase component of pyruvate dehydrogenase complex"/>
    <property type="match status" value="2"/>
</dbReference>
<evidence type="ECO:0000256" key="4">
    <source>
        <dbReference type="RuleBase" id="RU003423"/>
    </source>
</evidence>
<evidence type="ECO:0000313" key="8">
    <source>
        <dbReference type="EMBL" id="KAL3773470.1"/>
    </source>
</evidence>
<evidence type="ECO:0000313" key="9">
    <source>
        <dbReference type="Proteomes" id="UP001530315"/>
    </source>
</evidence>
<dbReference type="Pfam" id="PF00198">
    <property type="entry name" value="2-oxoacid_dh"/>
    <property type="match status" value="1"/>
</dbReference>
<dbReference type="Gene3D" id="3.30.559.10">
    <property type="entry name" value="Chloramphenicol acetyltransferase-like domain"/>
    <property type="match status" value="1"/>
</dbReference>
<dbReference type="Gene3D" id="2.40.50.100">
    <property type="match status" value="2"/>
</dbReference>
<dbReference type="PANTHER" id="PTHR23151:SF75">
    <property type="entry name" value="DIHYDROLIPOYLLYSINE-RESIDUE ACETYLTRANSFERASE COMPONENT 5 OF PYRUVATE DEHYDROGENASE COMPLEX, CHLOROPLASTIC"/>
    <property type="match status" value="1"/>
</dbReference>
<keyword evidence="3" id="KW-0809">Transit peptide</keyword>
<dbReference type="EC" id="2.3.1.-" evidence="4"/>
<feature type="domain" description="Lipoyl-binding" evidence="6">
    <location>
        <begin position="200"/>
        <end position="275"/>
    </location>
</feature>
<comment type="similarity">
    <text evidence="1 4">Belongs to the 2-oxoacid dehydrogenase family.</text>
</comment>
<evidence type="ECO:0000256" key="1">
    <source>
        <dbReference type="ARBA" id="ARBA00007317"/>
    </source>
</evidence>
<dbReference type="InterPro" id="IPR003016">
    <property type="entry name" value="2-oxoA_DH_lipoyl-BS"/>
</dbReference>
<sequence>MKFIAGISSTTALICLLSWTDPNSASAFVPSSSSSSLSSSSSSFVGYARNDASVVVEPNARARRETSLNAEAIKITMPALSSTMKEGRVVTWLKSEGDEIEAGEAIMVVESDKADMDVEAFEDGYLAKILTQEGETAEVGAVVALVAALQGDIASIAEGGGGGDEPGGAAAASAPIAAEASPAATAAAGGGGGAAPDVEFSRLDMPALSSTMKEGKVVSWLKSEGDAVEAGEAIMVVESDKADMDVEAFEDGIIAAIITQEGEAAAVGSPVALIAANEADVPALKAYAAILAGGGGSPPPPPASAAAVAAPPAAKAAPKAAAASAASAGGRVVASPMAKAMADEMGIDISTVVGTGPDGRITASDVQNAAMSPPAGAAAKKPAAAKVPSWTPAAGVIAATPTARALAKKAKLDLATIAGTGEFGRVTADDVRMATGEMKPKKKSVVPGGGGPAPVELPEGLVPFTGMQRAVSNNMEKTLDCPVFRASREIEMDAFNELYQQVKPKGVTVSALLAKAVAKALEKHPIVNSSYRKEGTFFNKDINIAMAVAIDGGLITPVLKNANERGVLDLGEDWKGLVDKAKTGTLKPDEYNSGTFTISNMGMFGISQFDAILPSGQGGILAVAGTQEYIVPCKQAVLGMKKISKMTVTLTCDHRQIYGADAALFLKTFSEIMMSPKSLV</sequence>
<keyword evidence="4" id="KW-0012">Acyltransferase</keyword>
<feature type="signal peptide" evidence="5">
    <location>
        <begin position="1"/>
        <end position="27"/>
    </location>
</feature>
<dbReference type="EMBL" id="JALLAZ020001529">
    <property type="protein sequence ID" value="KAL3773470.1"/>
    <property type="molecule type" value="Genomic_DNA"/>
</dbReference>
<comment type="cofactor">
    <cofactor evidence="4">
        <name>(R)-lipoate</name>
        <dbReference type="ChEBI" id="CHEBI:83088"/>
    </cofactor>
</comment>
<dbReference type="InterPro" id="IPR004167">
    <property type="entry name" value="PSBD"/>
</dbReference>
<evidence type="ECO:0000256" key="3">
    <source>
        <dbReference type="ARBA" id="ARBA00022946"/>
    </source>
</evidence>
<dbReference type="SUPFAM" id="SSF47005">
    <property type="entry name" value="Peripheral subunit-binding domain of 2-oxo acid dehydrogenase complex"/>
    <property type="match status" value="2"/>
</dbReference>
<keyword evidence="4" id="KW-0808">Transferase</keyword>
<dbReference type="InterPro" id="IPR011053">
    <property type="entry name" value="Single_hybrid_motif"/>
</dbReference>